<feature type="transmembrane region" description="Helical" evidence="6">
    <location>
        <begin position="387"/>
        <end position="406"/>
    </location>
</feature>
<feature type="domain" description="Major facilitator superfamily (MFS) profile" evidence="7">
    <location>
        <begin position="141"/>
        <end position="528"/>
    </location>
</feature>
<reference evidence="8" key="2">
    <citation type="submission" date="2023-06" db="EMBL/GenBank/DDBJ databases">
        <authorList>
            <consortium name="Lawrence Berkeley National Laboratory"/>
            <person name="Haridas S."/>
            <person name="Hensen N."/>
            <person name="Bonometti L."/>
            <person name="Westerberg I."/>
            <person name="Brannstrom I.O."/>
            <person name="Guillou S."/>
            <person name="Cros-Aarteil S."/>
            <person name="Calhoun S."/>
            <person name="Kuo A."/>
            <person name="Mondo S."/>
            <person name="Pangilinan J."/>
            <person name="Riley R."/>
            <person name="Labutti K."/>
            <person name="Andreopoulos B."/>
            <person name="Lipzen A."/>
            <person name="Chen C."/>
            <person name="Yanf M."/>
            <person name="Daum C."/>
            <person name="Ng V."/>
            <person name="Clum A."/>
            <person name="Steindorff A."/>
            <person name="Ohm R."/>
            <person name="Martin F."/>
            <person name="Silar P."/>
            <person name="Natvig D."/>
            <person name="Lalanne C."/>
            <person name="Gautier V."/>
            <person name="Ament-Velasquez S.L."/>
            <person name="Kruys A."/>
            <person name="Hutchinson M.I."/>
            <person name="Powell A.J."/>
            <person name="Barry K."/>
            <person name="Miller A.N."/>
            <person name="Grigoriev I.V."/>
            <person name="Debuchy R."/>
            <person name="Gladieux P."/>
            <person name="Thoren M.H."/>
            <person name="Johannesson H."/>
        </authorList>
    </citation>
    <scope>NUCLEOTIDE SEQUENCE</scope>
    <source>
        <strain evidence="8">CBS 314.62</strain>
    </source>
</reference>
<dbReference type="AlphaFoldDB" id="A0AAE0X8K6"/>
<evidence type="ECO:0000256" key="2">
    <source>
        <dbReference type="ARBA" id="ARBA00022692"/>
    </source>
</evidence>
<evidence type="ECO:0000256" key="4">
    <source>
        <dbReference type="ARBA" id="ARBA00023136"/>
    </source>
</evidence>
<feature type="transmembrane region" description="Helical" evidence="6">
    <location>
        <begin position="172"/>
        <end position="195"/>
    </location>
</feature>
<dbReference type="GO" id="GO:0016020">
    <property type="term" value="C:membrane"/>
    <property type="evidence" value="ECO:0007669"/>
    <property type="project" value="UniProtKB-SubCell"/>
</dbReference>
<dbReference type="InterPro" id="IPR051788">
    <property type="entry name" value="MFS_Transporter"/>
</dbReference>
<dbReference type="InterPro" id="IPR020846">
    <property type="entry name" value="MFS_dom"/>
</dbReference>
<evidence type="ECO:0000313" key="8">
    <source>
        <dbReference type="EMBL" id="KAK3687802.1"/>
    </source>
</evidence>
<gene>
    <name evidence="8" type="ORF">B0T22DRAFT_139300</name>
</gene>
<evidence type="ECO:0000256" key="6">
    <source>
        <dbReference type="SAM" id="Phobius"/>
    </source>
</evidence>
<evidence type="ECO:0000313" key="9">
    <source>
        <dbReference type="Proteomes" id="UP001270362"/>
    </source>
</evidence>
<dbReference type="FunFam" id="1.20.1250.20:FF:000286">
    <property type="entry name" value="MFS efflux transporter"/>
    <property type="match status" value="1"/>
</dbReference>
<evidence type="ECO:0000256" key="1">
    <source>
        <dbReference type="ARBA" id="ARBA00004141"/>
    </source>
</evidence>
<name>A0AAE0X8K6_9PEZI</name>
<protein>
    <submittedName>
        <fullName evidence="8">Major facilitator superfamily domain-containing protein</fullName>
    </submittedName>
</protein>
<feature type="transmembrane region" description="Helical" evidence="6">
    <location>
        <begin position="207"/>
        <end position="222"/>
    </location>
</feature>
<dbReference type="InterPro" id="IPR011701">
    <property type="entry name" value="MFS"/>
</dbReference>
<dbReference type="Proteomes" id="UP001270362">
    <property type="component" value="Unassembled WGS sequence"/>
</dbReference>
<dbReference type="InterPro" id="IPR036259">
    <property type="entry name" value="MFS_trans_sf"/>
</dbReference>
<keyword evidence="4 6" id="KW-0472">Membrane</keyword>
<proteinExistence type="predicted"/>
<organism evidence="8 9">
    <name type="scientific">Podospora appendiculata</name>
    <dbReference type="NCBI Taxonomy" id="314037"/>
    <lineage>
        <taxon>Eukaryota</taxon>
        <taxon>Fungi</taxon>
        <taxon>Dikarya</taxon>
        <taxon>Ascomycota</taxon>
        <taxon>Pezizomycotina</taxon>
        <taxon>Sordariomycetes</taxon>
        <taxon>Sordariomycetidae</taxon>
        <taxon>Sordariales</taxon>
        <taxon>Podosporaceae</taxon>
        <taxon>Podospora</taxon>
    </lineage>
</organism>
<accession>A0AAE0X8K6</accession>
<feature type="transmembrane region" description="Helical" evidence="6">
    <location>
        <begin position="418"/>
        <end position="437"/>
    </location>
</feature>
<dbReference type="GO" id="GO:0022857">
    <property type="term" value="F:transmembrane transporter activity"/>
    <property type="evidence" value="ECO:0007669"/>
    <property type="project" value="InterPro"/>
</dbReference>
<comment type="subcellular location">
    <subcellularLocation>
        <location evidence="1">Membrane</location>
        <topology evidence="1">Multi-pass membrane protein</topology>
    </subcellularLocation>
</comment>
<dbReference type="FunFam" id="1.20.1250.20:FF:000308">
    <property type="entry name" value="MFS efflux transporter"/>
    <property type="match status" value="1"/>
</dbReference>
<feature type="region of interest" description="Disordered" evidence="5">
    <location>
        <begin position="14"/>
        <end position="89"/>
    </location>
</feature>
<dbReference type="PANTHER" id="PTHR23514">
    <property type="entry name" value="BYPASS OF STOP CODON PROTEIN 6"/>
    <property type="match status" value="1"/>
</dbReference>
<feature type="transmembrane region" description="Helical" evidence="6">
    <location>
        <begin position="228"/>
        <end position="247"/>
    </location>
</feature>
<keyword evidence="9" id="KW-1185">Reference proteome</keyword>
<feature type="transmembrane region" description="Helical" evidence="6">
    <location>
        <begin position="505"/>
        <end position="525"/>
    </location>
</feature>
<feature type="compositionally biased region" description="Low complexity" evidence="5">
    <location>
        <begin position="69"/>
        <end position="88"/>
    </location>
</feature>
<feature type="transmembrane region" description="Helical" evidence="6">
    <location>
        <begin position="443"/>
        <end position="465"/>
    </location>
</feature>
<evidence type="ECO:0000256" key="5">
    <source>
        <dbReference type="SAM" id="MobiDB-lite"/>
    </source>
</evidence>
<dbReference type="Pfam" id="PF07690">
    <property type="entry name" value="MFS_1"/>
    <property type="match status" value="1"/>
</dbReference>
<feature type="compositionally biased region" description="Low complexity" evidence="5">
    <location>
        <begin position="14"/>
        <end position="28"/>
    </location>
</feature>
<dbReference type="PANTHER" id="PTHR23514:SF6">
    <property type="entry name" value="MAJOR FACILITATOR SUPERFAMILY (MFS) PROFILE DOMAIN-CONTAINING PROTEIN"/>
    <property type="match status" value="1"/>
</dbReference>
<evidence type="ECO:0000259" key="7">
    <source>
        <dbReference type="PROSITE" id="PS50850"/>
    </source>
</evidence>
<keyword evidence="2 6" id="KW-0812">Transmembrane</keyword>
<comment type="caution">
    <text evidence="8">The sequence shown here is derived from an EMBL/GenBank/DDBJ whole genome shotgun (WGS) entry which is preliminary data.</text>
</comment>
<feature type="transmembrane region" description="Helical" evidence="6">
    <location>
        <begin position="477"/>
        <end position="499"/>
    </location>
</feature>
<sequence>MSSRLVHSMVAVDSGVPGSAGASAASAPAPLPSAPERAVHRTYHGDSPQGEPSPEIELEQMPSSKSTTAFAGAGSQPGSSSESGSTAAVTLGKNTATVAVTETGIGPDLEGSRPPSSMHTHDGVEVVAMQSMTDPYMNRFRLLATCLVNFGNGMNDSAPGALLPAMMTHYNMGSAVISLIFIGNALGFITAALFVDWTRHRLGQAKTMALAQLIMTVGYIPMVCTAPFPYIVASFFLLGFGMGYNLAMGNVWCGQLSNSTTALGFMHGSYGIGGTIGPIIATTIVSIAGAVWSRYYFITLGLTVISGLVAWFCFRDVERERGSVQAQHPSYESEARRHANVGLNGVWTNRVVILGAIFIFAYQGAEVSISGWVISFLLAEREGDKTSIGYVTAGFWAGITIGRFLLSAPAHRWGEKKFVCLAVLGATVFELIVWFIPNLIGNAVAVSIVGLLLGPVYPCAVAIFMRDVSKDEQVGGMGVISAFGSSGGALAPFTTGILAQAHGAFVLHPIAIGLFGVMMVCWFSLPRKAKRTE</sequence>
<dbReference type="EMBL" id="JAULSO010000002">
    <property type="protein sequence ID" value="KAK3687802.1"/>
    <property type="molecule type" value="Genomic_DNA"/>
</dbReference>
<dbReference type="Gene3D" id="1.20.1250.20">
    <property type="entry name" value="MFS general substrate transporter like domains"/>
    <property type="match status" value="2"/>
</dbReference>
<reference evidence="8" key="1">
    <citation type="journal article" date="2023" name="Mol. Phylogenet. Evol.">
        <title>Genome-scale phylogeny and comparative genomics of the fungal order Sordariales.</title>
        <authorList>
            <person name="Hensen N."/>
            <person name="Bonometti L."/>
            <person name="Westerberg I."/>
            <person name="Brannstrom I.O."/>
            <person name="Guillou S."/>
            <person name="Cros-Aarteil S."/>
            <person name="Calhoun S."/>
            <person name="Haridas S."/>
            <person name="Kuo A."/>
            <person name="Mondo S."/>
            <person name="Pangilinan J."/>
            <person name="Riley R."/>
            <person name="LaButti K."/>
            <person name="Andreopoulos B."/>
            <person name="Lipzen A."/>
            <person name="Chen C."/>
            <person name="Yan M."/>
            <person name="Daum C."/>
            <person name="Ng V."/>
            <person name="Clum A."/>
            <person name="Steindorff A."/>
            <person name="Ohm R.A."/>
            <person name="Martin F."/>
            <person name="Silar P."/>
            <person name="Natvig D.O."/>
            <person name="Lalanne C."/>
            <person name="Gautier V."/>
            <person name="Ament-Velasquez S.L."/>
            <person name="Kruys A."/>
            <person name="Hutchinson M.I."/>
            <person name="Powell A.J."/>
            <person name="Barry K."/>
            <person name="Miller A.N."/>
            <person name="Grigoriev I.V."/>
            <person name="Debuchy R."/>
            <person name="Gladieux P."/>
            <person name="Hiltunen Thoren M."/>
            <person name="Johannesson H."/>
        </authorList>
    </citation>
    <scope>NUCLEOTIDE SEQUENCE</scope>
    <source>
        <strain evidence="8">CBS 314.62</strain>
    </source>
</reference>
<feature type="transmembrane region" description="Helical" evidence="6">
    <location>
        <begin position="351"/>
        <end position="375"/>
    </location>
</feature>
<keyword evidence="3 6" id="KW-1133">Transmembrane helix</keyword>
<feature type="transmembrane region" description="Helical" evidence="6">
    <location>
        <begin position="268"/>
        <end position="289"/>
    </location>
</feature>
<dbReference type="SUPFAM" id="SSF103473">
    <property type="entry name" value="MFS general substrate transporter"/>
    <property type="match status" value="1"/>
</dbReference>
<evidence type="ECO:0000256" key="3">
    <source>
        <dbReference type="ARBA" id="ARBA00022989"/>
    </source>
</evidence>
<feature type="transmembrane region" description="Helical" evidence="6">
    <location>
        <begin position="295"/>
        <end position="314"/>
    </location>
</feature>
<dbReference type="PROSITE" id="PS50850">
    <property type="entry name" value="MFS"/>
    <property type="match status" value="1"/>
</dbReference>